<evidence type="ECO:0000256" key="4">
    <source>
        <dbReference type="SAM" id="SignalP"/>
    </source>
</evidence>
<evidence type="ECO:0000313" key="7">
    <source>
        <dbReference type="Proteomes" id="UP001141806"/>
    </source>
</evidence>
<dbReference type="PANTHER" id="PTHR45631:SF44">
    <property type="entry name" value="CARBOHYDRATE-BINDING PROTEIN OF THE ER PROTEIN"/>
    <property type="match status" value="1"/>
</dbReference>
<feature type="signal peptide" evidence="4">
    <location>
        <begin position="1"/>
        <end position="21"/>
    </location>
</feature>
<organism evidence="6 7">
    <name type="scientific">Protea cynaroides</name>
    <dbReference type="NCBI Taxonomy" id="273540"/>
    <lineage>
        <taxon>Eukaryota</taxon>
        <taxon>Viridiplantae</taxon>
        <taxon>Streptophyta</taxon>
        <taxon>Embryophyta</taxon>
        <taxon>Tracheophyta</taxon>
        <taxon>Spermatophyta</taxon>
        <taxon>Magnoliopsida</taxon>
        <taxon>Proteales</taxon>
        <taxon>Proteaceae</taxon>
        <taxon>Protea</taxon>
    </lineage>
</organism>
<evidence type="ECO:0000313" key="6">
    <source>
        <dbReference type="EMBL" id="KAJ4970608.1"/>
    </source>
</evidence>
<dbReference type="Gene3D" id="3.80.10.10">
    <property type="entry name" value="Ribonuclease Inhibitor"/>
    <property type="match status" value="1"/>
</dbReference>
<evidence type="ECO:0000256" key="2">
    <source>
        <dbReference type="SAM" id="MobiDB-lite"/>
    </source>
</evidence>
<keyword evidence="4" id="KW-0732">Signal</keyword>
<dbReference type="Gene3D" id="2.60.120.430">
    <property type="entry name" value="Galactose-binding lectin"/>
    <property type="match status" value="1"/>
</dbReference>
<dbReference type="SUPFAM" id="SSF52058">
    <property type="entry name" value="L domain-like"/>
    <property type="match status" value="1"/>
</dbReference>
<keyword evidence="7" id="KW-1185">Reference proteome</keyword>
<evidence type="ECO:0000256" key="1">
    <source>
        <dbReference type="ARBA" id="ARBA00004167"/>
    </source>
</evidence>
<feature type="compositionally biased region" description="Polar residues" evidence="2">
    <location>
        <begin position="575"/>
        <end position="591"/>
    </location>
</feature>
<feature type="compositionally biased region" description="Low complexity" evidence="2">
    <location>
        <begin position="599"/>
        <end position="609"/>
    </location>
</feature>
<feature type="region of interest" description="Disordered" evidence="2">
    <location>
        <begin position="549"/>
        <end position="619"/>
    </location>
</feature>
<reference evidence="6" key="1">
    <citation type="journal article" date="2023" name="Plant J.">
        <title>The genome of the king protea, Protea cynaroides.</title>
        <authorList>
            <person name="Chang J."/>
            <person name="Duong T.A."/>
            <person name="Schoeman C."/>
            <person name="Ma X."/>
            <person name="Roodt D."/>
            <person name="Barker N."/>
            <person name="Li Z."/>
            <person name="Van de Peer Y."/>
            <person name="Mizrachi E."/>
        </authorList>
    </citation>
    <scope>NUCLEOTIDE SEQUENCE</scope>
    <source>
        <tissue evidence="6">Young leaves</tissue>
    </source>
</reference>
<dbReference type="AlphaFoldDB" id="A0A9Q0KH87"/>
<dbReference type="OrthoDB" id="2143199at2759"/>
<keyword evidence="3" id="KW-1133">Transmembrane helix</keyword>
<dbReference type="InterPro" id="IPR032675">
    <property type="entry name" value="LRR_dom_sf"/>
</dbReference>
<proteinExistence type="predicted"/>
<protein>
    <recommendedName>
        <fullName evidence="5">Malectin-like domain-containing protein</fullName>
    </recommendedName>
</protein>
<dbReference type="EMBL" id="JAMYWD010000005">
    <property type="protein sequence ID" value="KAJ4970608.1"/>
    <property type="molecule type" value="Genomic_DNA"/>
</dbReference>
<dbReference type="GO" id="GO:0016020">
    <property type="term" value="C:membrane"/>
    <property type="evidence" value="ECO:0007669"/>
    <property type="project" value="UniProtKB-SubCell"/>
</dbReference>
<feature type="compositionally biased region" description="Basic and acidic residues" evidence="2">
    <location>
        <begin position="557"/>
        <end position="567"/>
    </location>
</feature>
<keyword evidence="3" id="KW-0812">Transmembrane</keyword>
<dbReference type="Proteomes" id="UP001141806">
    <property type="component" value="Unassembled WGS sequence"/>
</dbReference>
<name>A0A9Q0KH87_9MAGN</name>
<comment type="caution">
    <text evidence="6">The sequence shown here is derived from an EMBL/GenBank/DDBJ whole genome shotgun (WGS) entry which is preliminary data.</text>
</comment>
<evidence type="ECO:0000259" key="5">
    <source>
        <dbReference type="Pfam" id="PF12819"/>
    </source>
</evidence>
<sequence>MIMANHLLLFLLLSLLALVASAQVGFVSIDCGSSSNANYTDMSGITWIGDRSFIHTGENQVVQTPINSESQVLNTLREFSTGPKKNCYSIPFTKGTKVLVRASFYYGNYDKKSSPPSFDILLDGNNWTTVDYLTTTDWNYAEAIYVVSKDVISVCLVQTHPNQFPFISALEVRSMDSGMYSNLDLSVNALILTARTAFGANQDIRYPNDPYDRIWTAGQSGSGLTTLKSNGTHIITNVSTDNVPSSVLQNAVATYTTSTYIILSETNLPTTPHPIYMNLYFSEVEVIYSTLGLQRSLTVNVNGVIDSNEIIPPYDGVIEFNINSSVCSSDTKFTVVATPDAIYPPLVNAMEVFLISDTLTNGTNSVDVEQLSLLQAQFVVLAQWSGDPCLPAPYSWEWVTCSSDTTPRITALYLNGYGLSGTLPDFSSMVALQTIDMQNNSLTGEIPSFLGNLTSLKELVAGNQKLCASDSNACKILAPLSSGTPSPGSGTSPSSSGTQSSGFGTSPSNPGTLSSSSSKLPIILGTSIPIFIIFLAIVAFLAIKYHKGETKPPGPGEIKETGKRSDPPQRPAFPPSSTGGQNVNMNIQSAPTMPPNYWPSAPSVVEAVPPEGPEPSNGETKFIANEIEYLMEMQARQQ</sequence>
<gene>
    <name evidence="6" type="ORF">NE237_003707</name>
</gene>
<keyword evidence="3" id="KW-0472">Membrane</keyword>
<dbReference type="InterPro" id="IPR024788">
    <property type="entry name" value="Malectin-like_Carb-bd_dom"/>
</dbReference>
<feature type="chain" id="PRO_5040368774" description="Malectin-like domain-containing protein" evidence="4">
    <location>
        <begin position="22"/>
        <end position="638"/>
    </location>
</feature>
<feature type="region of interest" description="Disordered" evidence="2">
    <location>
        <begin position="482"/>
        <end position="516"/>
    </location>
</feature>
<feature type="domain" description="Malectin-like" evidence="5">
    <location>
        <begin position="29"/>
        <end position="354"/>
    </location>
</feature>
<accession>A0A9Q0KH87</accession>
<dbReference type="Pfam" id="PF12819">
    <property type="entry name" value="Malectin_like"/>
    <property type="match status" value="1"/>
</dbReference>
<feature type="transmembrane region" description="Helical" evidence="3">
    <location>
        <begin position="522"/>
        <end position="543"/>
    </location>
</feature>
<dbReference type="PANTHER" id="PTHR45631">
    <property type="entry name" value="OS07G0107800 PROTEIN-RELATED"/>
    <property type="match status" value="1"/>
</dbReference>
<comment type="subcellular location">
    <subcellularLocation>
        <location evidence="1">Membrane</location>
        <topology evidence="1">Single-pass membrane protein</topology>
    </subcellularLocation>
</comment>
<evidence type="ECO:0000256" key="3">
    <source>
        <dbReference type="SAM" id="Phobius"/>
    </source>
</evidence>